<organism evidence="2 3">
    <name type="scientific">Streptomyces endocoffeicus</name>
    <dbReference type="NCBI Taxonomy" id="2898945"/>
    <lineage>
        <taxon>Bacteria</taxon>
        <taxon>Bacillati</taxon>
        <taxon>Actinomycetota</taxon>
        <taxon>Actinomycetes</taxon>
        <taxon>Kitasatosporales</taxon>
        <taxon>Streptomycetaceae</taxon>
        <taxon>Streptomyces</taxon>
    </lineage>
</organism>
<dbReference type="RefSeq" id="WP_201854330.1">
    <property type="nucleotide sequence ID" value="NZ_JAERRG010000013.1"/>
</dbReference>
<dbReference type="InterPro" id="IPR035959">
    <property type="entry name" value="RutC-like_sf"/>
</dbReference>
<gene>
    <name evidence="2" type="ORF">JK364_29245</name>
</gene>
<feature type="domain" description="Endoribonuclease L-PSP/chorismate mutase-like" evidence="1">
    <location>
        <begin position="6"/>
        <end position="134"/>
    </location>
</feature>
<reference evidence="2 3" key="1">
    <citation type="submission" date="2021-01" db="EMBL/GenBank/DDBJ databases">
        <title>WGS of actinomycetes isolated from Thailand.</title>
        <authorList>
            <person name="Thawai C."/>
        </authorList>
    </citation>
    <scope>NUCLEOTIDE SEQUENCE [LARGE SCALE GENOMIC DNA]</scope>
    <source>
        <strain evidence="2 3">CA3R110</strain>
    </source>
</reference>
<proteinExistence type="predicted"/>
<dbReference type="SUPFAM" id="SSF55298">
    <property type="entry name" value="YjgF-like"/>
    <property type="match status" value="1"/>
</dbReference>
<dbReference type="Gene3D" id="3.30.1330.40">
    <property type="entry name" value="RutC-like"/>
    <property type="match status" value="1"/>
</dbReference>
<dbReference type="InterPro" id="IPR013813">
    <property type="entry name" value="Endoribo_LPSP/chorism_mut-like"/>
</dbReference>
<evidence type="ECO:0000259" key="1">
    <source>
        <dbReference type="Pfam" id="PF14588"/>
    </source>
</evidence>
<sequence>MSRLQRLDELGLALPAPMPSVGDYLPARQHDGLLWVSGHTGRGPDGLRVRGVVGDDVDVDTARAEARRAALNVIATVHAAVGIDTVRAVVHLRGYVRAAGGFTQHPQVVDAASELLAAVFGDVGRHARAAVGAGSLPGGACVELEAVFAVDR</sequence>
<evidence type="ECO:0000313" key="3">
    <source>
        <dbReference type="Proteomes" id="UP000621510"/>
    </source>
</evidence>
<dbReference type="PANTHER" id="PTHR43760:SF1">
    <property type="entry name" value="ENDORIBONUCLEASE L-PSP_CHORISMATE MUTASE-LIKE DOMAIN-CONTAINING PROTEIN"/>
    <property type="match status" value="1"/>
</dbReference>
<protein>
    <submittedName>
        <fullName evidence="2">RidA family protein</fullName>
    </submittedName>
</protein>
<dbReference type="CDD" id="cd02199">
    <property type="entry name" value="YjgF_YER057c_UK114_like_1"/>
    <property type="match status" value="1"/>
</dbReference>
<evidence type="ECO:0000313" key="2">
    <source>
        <dbReference type="EMBL" id="MBL1116447.1"/>
    </source>
</evidence>
<keyword evidence="3" id="KW-1185">Reference proteome</keyword>
<dbReference type="PANTHER" id="PTHR43760">
    <property type="entry name" value="ENDORIBONUCLEASE-RELATED"/>
    <property type="match status" value="1"/>
</dbReference>
<name>A0ABS1PVI3_9ACTN</name>
<dbReference type="Pfam" id="PF14588">
    <property type="entry name" value="YjgF_endoribonc"/>
    <property type="match status" value="1"/>
</dbReference>
<dbReference type="EMBL" id="JAERRG010000013">
    <property type="protein sequence ID" value="MBL1116447.1"/>
    <property type="molecule type" value="Genomic_DNA"/>
</dbReference>
<accession>A0ABS1PVI3</accession>
<comment type="caution">
    <text evidence="2">The sequence shown here is derived from an EMBL/GenBank/DDBJ whole genome shotgun (WGS) entry which is preliminary data.</text>
</comment>
<dbReference type="Proteomes" id="UP000621510">
    <property type="component" value="Unassembled WGS sequence"/>
</dbReference>